<evidence type="ECO:0000256" key="1">
    <source>
        <dbReference type="ARBA" id="ARBA00000885"/>
    </source>
</evidence>
<dbReference type="SMART" id="SM00119">
    <property type="entry name" value="HECTc"/>
    <property type="match status" value="1"/>
</dbReference>
<dbReference type="InterPro" id="IPR045322">
    <property type="entry name" value="HECTD1/TRIP12-like"/>
</dbReference>
<feature type="domain" description="HECT" evidence="14">
    <location>
        <begin position="908"/>
        <end position="1216"/>
    </location>
</feature>
<dbReference type="InterPro" id="IPR018123">
    <property type="entry name" value="WWE-dom_subgr"/>
</dbReference>
<keyword evidence="7" id="KW-0227">DNA damage</keyword>
<keyword evidence="17" id="KW-1185">Reference proteome</keyword>
<dbReference type="Pfam" id="PF25579">
    <property type="entry name" value="TPR_TRIP12_N"/>
    <property type="match status" value="1"/>
</dbReference>
<dbReference type="SUPFAM" id="SSF117839">
    <property type="entry name" value="WWE domain"/>
    <property type="match status" value="1"/>
</dbReference>
<comment type="pathway">
    <text evidence="3 12">Protein modification; protein ubiquitination.</text>
</comment>
<evidence type="ECO:0000259" key="15">
    <source>
        <dbReference type="PROSITE" id="PS50918"/>
    </source>
</evidence>
<dbReference type="Proteomes" id="UP000549394">
    <property type="component" value="Unassembled WGS sequence"/>
</dbReference>
<evidence type="ECO:0000256" key="4">
    <source>
        <dbReference type="ARBA" id="ARBA00006331"/>
    </source>
</evidence>
<dbReference type="GO" id="GO:0000209">
    <property type="term" value="P:protein polyubiquitination"/>
    <property type="evidence" value="ECO:0007669"/>
    <property type="project" value="TreeGrafter"/>
</dbReference>
<dbReference type="OrthoDB" id="271273at2759"/>
<dbReference type="InterPro" id="IPR011989">
    <property type="entry name" value="ARM-like"/>
</dbReference>
<dbReference type="Gene3D" id="3.90.1750.10">
    <property type="entry name" value="Hect, E3 ligase catalytic domains"/>
    <property type="match status" value="1"/>
</dbReference>
<evidence type="ECO:0000256" key="7">
    <source>
        <dbReference type="ARBA" id="ARBA00022763"/>
    </source>
</evidence>
<evidence type="ECO:0000256" key="3">
    <source>
        <dbReference type="ARBA" id="ARBA00004906"/>
    </source>
</evidence>
<dbReference type="InterPro" id="IPR000569">
    <property type="entry name" value="HECT_dom"/>
</dbReference>
<evidence type="ECO:0000256" key="8">
    <source>
        <dbReference type="ARBA" id="ARBA00022786"/>
    </source>
</evidence>
<evidence type="ECO:0000256" key="5">
    <source>
        <dbReference type="ARBA" id="ARBA00022553"/>
    </source>
</evidence>
<feature type="active site" description="Glycyl thioester intermediate" evidence="11">
    <location>
        <position position="1183"/>
    </location>
</feature>
<dbReference type="GO" id="GO:0061630">
    <property type="term" value="F:ubiquitin protein ligase activity"/>
    <property type="evidence" value="ECO:0007669"/>
    <property type="project" value="UniProtKB-UniRule"/>
</dbReference>
<dbReference type="PROSITE" id="PS50237">
    <property type="entry name" value="HECT"/>
    <property type="match status" value="1"/>
</dbReference>
<feature type="region of interest" description="Disordered" evidence="13">
    <location>
        <begin position="371"/>
        <end position="392"/>
    </location>
</feature>
<comment type="caution">
    <text evidence="16">The sequence shown here is derived from an EMBL/GenBank/DDBJ whole genome shotgun (WGS) entry which is preliminary data.</text>
</comment>
<dbReference type="Gene3D" id="3.30.2160.10">
    <property type="entry name" value="Hect, E3 ligase catalytic domain"/>
    <property type="match status" value="1"/>
</dbReference>
<evidence type="ECO:0000256" key="2">
    <source>
        <dbReference type="ARBA" id="ARBA00004642"/>
    </source>
</evidence>
<dbReference type="CDD" id="cd00078">
    <property type="entry name" value="HECTc"/>
    <property type="match status" value="1"/>
</dbReference>
<accession>A0A7I8VZJ0</accession>
<dbReference type="SMART" id="SM00678">
    <property type="entry name" value="WWE"/>
    <property type="match status" value="1"/>
</dbReference>
<dbReference type="Pfam" id="PF02825">
    <property type="entry name" value="WWE"/>
    <property type="match status" value="1"/>
</dbReference>
<dbReference type="Gene3D" id="1.25.10.10">
    <property type="entry name" value="Leucine-rich Repeat Variant"/>
    <property type="match status" value="1"/>
</dbReference>
<keyword evidence="5" id="KW-0597">Phosphoprotein</keyword>
<dbReference type="PANTHER" id="PTHR45670:SF13">
    <property type="entry name" value="E3 UBIQUITIN-PROTEIN LIGASE TRIP12"/>
    <property type="match status" value="1"/>
</dbReference>
<gene>
    <name evidence="16" type="ORF">DGYR_LOCUS9667</name>
</gene>
<dbReference type="InterPro" id="IPR035983">
    <property type="entry name" value="Hect_E3_ubiquitin_ligase"/>
</dbReference>
<dbReference type="Gene3D" id="3.30.2410.10">
    <property type="entry name" value="Hect, E3 ligase catalytic domain"/>
    <property type="match status" value="1"/>
</dbReference>
<dbReference type="UniPathway" id="UPA00143"/>
<dbReference type="InterPro" id="IPR057948">
    <property type="entry name" value="TPR_TRIP12_N"/>
</dbReference>
<dbReference type="InterPro" id="IPR037197">
    <property type="entry name" value="WWE_dom_sf"/>
</dbReference>
<reference evidence="16 17" key="1">
    <citation type="submission" date="2020-08" db="EMBL/GenBank/DDBJ databases">
        <authorList>
            <person name="Hejnol A."/>
        </authorList>
    </citation>
    <scope>NUCLEOTIDE SEQUENCE [LARGE SCALE GENOMIC DNA]</scope>
</reference>
<dbReference type="PROSITE" id="PS50918">
    <property type="entry name" value="WWE"/>
    <property type="match status" value="1"/>
</dbReference>
<proteinExistence type="inferred from homology"/>
<evidence type="ECO:0000256" key="13">
    <source>
        <dbReference type="SAM" id="MobiDB-lite"/>
    </source>
</evidence>
<evidence type="ECO:0000313" key="16">
    <source>
        <dbReference type="EMBL" id="CAD5121758.1"/>
    </source>
</evidence>
<comment type="subcellular location">
    <subcellularLocation>
        <location evidence="2">Nucleus</location>
        <location evidence="2">Nucleoplasm</location>
    </subcellularLocation>
</comment>
<keyword evidence="8 11" id="KW-0833">Ubl conjugation pathway</keyword>
<keyword evidence="6 12" id="KW-0808">Transferase</keyword>
<dbReference type="GO" id="GO:0043161">
    <property type="term" value="P:proteasome-mediated ubiquitin-dependent protein catabolic process"/>
    <property type="evidence" value="ECO:0007669"/>
    <property type="project" value="TreeGrafter"/>
</dbReference>
<dbReference type="PANTHER" id="PTHR45670">
    <property type="entry name" value="E3 UBIQUITIN-PROTEIN LIGASE TRIP12"/>
    <property type="match status" value="1"/>
</dbReference>
<organism evidence="16 17">
    <name type="scientific">Dimorphilus gyrociliatus</name>
    <dbReference type="NCBI Taxonomy" id="2664684"/>
    <lineage>
        <taxon>Eukaryota</taxon>
        <taxon>Metazoa</taxon>
        <taxon>Spiralia</taxon>
        <taxon>Lophotrochozoa</taxon>
        <taxon>Annelida</taxon>
        <taxon>Polychaeta</taxon>
        <taxon>Polychaeta incertae sedis</taxon>
        <taxon>Dinophilidae</taxon>
        <taxon>Dimorphilus</taxon>
    </lineage>
</organism>
<dbReference type="SUPFAM" id="SSF48371">
    <property type="entry name" value="ARM repeat"/>
    <property type="match status" value="1"/>
</dbReference>
<evidence type="ECO:0000313" key="17">
    <source>
        <dbReference type="Proteomes" id="UP000549394"/>
    </source>
</evidence>
<keyword evidence="10" id="KW-0539">Nucleus</keyword>
<evidence type="ECO:0000256" key="12">
    <source>
        <dbReference type="RuleBase" id="RU369009"/>
    </source>
</evidence>
<dbReference type="Pfam" id="PF00632">
    <property type="entry name" value="HECT"/>
    <property type="match status" value="1"/>
</dbReference>
<dbReference type="GO" id="GO:0006281">
    <property type="term" value="P:DNA repair"/>
    <property type="evidence" value="ECO:0007669"/>
    <property type="project" value="UniProtKB-KW"/>
</dbReference>
<dbReference type="Gene3D" id="3.30.720.50">
    <property type="match status" value="1"/>
</dbReference>
<protein>
    <recommendedName>
        <fullName evidence="12">E3 ubiquitin-protein ligase</fullName>
        <ecNumber evidence="12">2.3.2.26</ecNumber>
    </recommendedName>
</protein>
<dbReference type="EMBL" id="CAJFCJ010000015">
    <property type="protein sequence ID" value="CAD5121758.1"/>
    <property type="molecule type" value="Genomic_DNA"/>
</dbReference>
<dbReference type="SUPFAM" id="SSF56204">
    <property type="entry name" value="Hect, E3 ligase catalytic domain"/>
    <property type="match status" value="1"/>
</dbReference>
<keyword evidence="9" id="KW-0234">DNA repair</keyword>
<name>A0A7I8VZJ0_9ANNE</name>
<dbReference type="EC" id="2.3.2.26" evidence="12"/>
<dbReference type="GO" id="GO:0016607">
    <property type="term" value="C:nuclear speck"/>
    <property type="evidence" value="ECO:0007669"/>
    <property type="project" value="TreeGrafter"/>
</dbReference>
<dbReference type="InterPro" id="IPR016024">
    <property type="entry name" value="ARM-type_fold"/>
</dbReference>
<dbReference type="InterPro" id="IPR004170">
    <property type="entry name" value="WWE_dom"/>
</dbReference>
<sequence>MACSRLEESDLDSLLSELSEEDESKQMCSLMQICQMIAMGNEENLSTITVRKIIVRLIEFLKSNQTNFEIINHACRILSYSLEALPSSSSSVVEAVPMLLEKLYTVNCADVAEQIIKTLDDLSVKYGRKLVDYGTIDVLNYIDFFPLHTQRRIMKIVSNCCSNVYSAQWNTVSSSLPLLSARLNPEHDPKCVEYSVECFTHLVQNVKNDEKLLNEIATDSFLLNFQLALTNESQMVFEDVFKTFSILTSISTQLAVKLLRHDIHKTIKQQLTSKNRQRSPQQILLVLSLIDKLLPEVPRQGLFAINECLSSDANFWSWHWQDDDGSWRPYSKKENDCINAGSGVGEEVLTVTIYGKSYTIDLVRKIQTNDESGTKRPIRNSSVSPKRNKEEESTAKRFKADLIYENDSLYSDFIRTLFPCIYLLSVTTFCRRLEEKCSELMLKMVFYASAQLLSEVVKGTGICRRLSIMLARKSVKCNIEAIQICQCLLDKAATDFKEELVREGVLFCLSSLRRTPIRHPKPNNKPKVPINEKKKKFLSTLYPSRWHKNKTPREEPVEMDIEDQDSKMNDWIAKQTNSIVTGFFYNPPQNLVLNNLCRAVERWNLEEISDMIHKNDATPFEIEKSDLIEKLADFFCSPTTDNGLSIFLRIFNFDKLSSLISSLNECFYRKLVIERSKSDEIRSLSRQNIRIELIPIDKDTESFKGKVTVECSATARSLERFIFRNTSNHVTAKPIALFERPTIEFLHDDRVLPTHLTLFDALPQDEIFTKTHQIRYRKSIDVIVKADKIPIVLYSIWTHVCKTGIVPNYLFLSSKLTSSVRYVLSDSEQLPSWLLKISSSFPFVLPFDLRKSLFYLLSFETKSQRSSKVKQIVDRNRILDEAKKIIIENSNSSISLDIEFQEEVGTGLGPTLEFFSLVSNDLRKIESIWRPSQSLFPSPIGEDDEPDDLFEFIGKFLGKSLADHKIIDLPFSSVFYKWLLGMENELTFEDLKYLDPDLADSCSKLKNMDPKDLRKLEVDFTLPGYENIELKPNGQHIILDSSNISEYLNLVVDWTLRRGVSRQMNALRHNLNIILPVSNLRLFYPNELESLFCGDQYAPWSSKMLNECTKADHGYTHNSPAVQNLIEILTTFDLVQQRAFLQFVTGSPRLPFGGFRSLSPPLTFVEKVVYESPDKYLPSVMTCANYLKLPNYSTIDIMREKVTVAINEGQFSFYLS</sequence>
<feature type="domain" description="WWE" evidence="15">
    <location>
        <begin position="304"/>
        <end position="380"/>
    </location>
</feature>
<evidence type="ECO:0000259" key="14">
    <source>
        <dbReference type="PROSITE" id="PS50237"/>
    </source>
</evidence>
<dbReference type="AlphaFoldDB" id="A0A7I8VZJ0"/>
<evidence type="ECO:0000256" key="10">
    <source>
        <dbReference type="ARBA" id="ARBA00023242"/>
    </source>
</evidence>
<evidence type="ECO:0000256" key="6">
    <source>
        <dbReference type="ARBA" id="ARBA00022679"/>
    </source>
</evidence>
<evidence type="ECO:0000256" key="11">
    <source>
        <dbReference type="PROSITE-ProRule" id="PRU00104"/>
    </source>
</evidence>
<comment type="similarity">
    <text evidence="4 12">Belongs to the UPL family. K-HECT subfamily.</text>
</comment>
<dbReference type="GO" id="GO:0008270">
    <property type="term" value="F:zinc ion binding"/>
    <property type="evidence" value="ECO:0007669"/>
    <property type="project" value="InterPro"/>
</dbReference>
<comment type="catalytic activity">
    <reaction evidence="1 12">
        <text>S-ubiquitinyl-[E2 ubiquitin-conjugating enzyme]-L-cysteine + [acceptor protein]-L-lysine = [E2 ubiquitin-conjugating enzyme]-L-cysteine + N(6)-ubiquitinyl-[acceptor protein]-L-lysine.</text>
        <dbReference type="EC" id="2.3.2.26"/>
    </reaction>
</comment>
<evidence type="ECO:0000256" key="9">
    <source>
        <dbReference type="ARBA" id="ARBA00023204"/>
    </source>
</evidence>